<evidence type="ECO:0000256" key="1">
    <source>
        <dbReference type="ARBA" id="ARBA00022729"/>
    </source>
</evidence>
<evidence type="ECO:0000259" key="3">
    <source>
        <dbReference type="Pfam" id="PF13778"/>
    </source>
</evidence>
<dbReference type="Pfam" id="PF13778">
    <property type="entry name" value="DUF4174"/>
    <property type="match status" value="1"/>
</dbReference>
<reference evidence="4 5" key="1">
    <citation type="journal article" date="2015" name="Genome Biol. Evol.">
        <title>Characterization of Three Mycobacterium spp. with Potential Use in Bioremediation by Genome Sequencing and Comparative Genomics.</title>
        <authorList>
            <person name="Das S."/>
            <person name="Pettersson B.M."/>
            <person name="Behra P.R."/>
            <person name="Ramesh M."/>
            <person name="Dasgupta S."/>
            <person name="Bhattacharya A."/>
            <person name="Kirsebom L.A."/>
        </authorList>
    </citation>
    <scope>NUCLEOTIDE SEQUENCE [LARGE SCALE GENOMIC DNA]</scope>
    <source>
        <strain evidence="4 5">DSM 44075</strain>
    </source>
</reference>
<evidence type="ECO:0000313" key="4">
    <source>
        <dbReference type="EMBL" id="KMO76353.1"/>
    </source>
</evidence>
<evidence type="ECO:0000313" key="5">
    <source>
        <dbReference type="Proteomes" id="UP000036313"/>
    </source>
</evidence>
<feature type="domain" description="DUF4174" evidence="3">
    <location>
        <begin position="33"/>
        <end position="148"/>
    </location>
</feature>
<name>A0A0J6W3L8_9MYCO</name>
<sequence precursor="true">MARHRSVVRSAFVATSVVLCAALSSATAWAGGLGDYIWERRPLVVFSPAGNDPRLTETLRRIDDSQCAFADRDMVLAVVVAGGSTTLDGAATDPGESDRLRQRYRVAPDAFTVVLVGKDGGEKWRTDEVPDLEVVYSVIDGMPMRSREMNAGSEGC</sequence>
<dbReference type="AlphaFoldDB" id="A0A0J6W3L8"/>
<keyword evidence="1 2" id="KW-0732">Signal</keyword>
<dbReference type="EMBL" id="JYNU01000013">
    <property type="protein sequence ID" value="KMO76353.1"/>
    <property type="molecule type" value="Genomic_DNA"/>
</dbReference>
<dbReference type="PATRIC" id="fig|1807.14.peg.2366"/>
<protein>
    <recommendedName>
        <fullName evidence="3">DUF4174 domain-containing protein</fullName>
    </recommendedName>
</protein>
<organism evidence="4 5">
    <name type="scientific">Mycolicibacterium obuense</name>
    <dbReference type="NCBI Taxonomy" id="1807"/>
    <lineage>
        <taxon>Bacteria</taxon>
        <taxon>Bacillati</taxon>
        <taxon>Actinomycetota</taxon>
        <taxon>Actinomycetes</taxon>
        <taxon>Mycobacteriales</taxon>
        <taxon>Mycobacteriaceae</taxon>
        <taxon>Mycolicibacterium</taxon>
    </lineage>
</organism>
<dbReference type="InterPro" id="IPR025232">
    <property type="entry name" value="DUF4174"/>
</dbReference>
<feature type="chain" id="PRO_5005283787" description="DUF4174 domain-containing protein" evidence="2">
    <location>
        <begin position="31"/>
        <end position="156"/>
    </location>
</feature>
<feature type="signal peptide" evidence="2">
    <location>
        <begin position="1"/>
        <end position="30"/>
    </location>
</feature>
<proteinExistence type="predicted"/>
<dbReference type="RefSeq" id="WP_048423209.1">
    <property type="nucleotide sequence ID" value="NZ_JYNU01000013.1"/>
</dbReference>
<comment type="caution">
    <text evidence="4">The sequence shown here is derived from an EMBL/GenBank/DDBJ whole genome shotgun (WGS) entry which is preliminary data.</text>
</comment>
<accession>A0A0J6W3L8</accession>
<gene>
    <name evidence="4" type="ORF">MOBUDSM44075_02345</name>
</gene>
<evidence type="ECO:0000256" key="2">
    <source>
        <dbReference type="SAM" id="SignalP"/>
    </source>
</evidence>
<dbReference type="Proteomes" id="UP000036313">
    <property type="component" value="Unassembled WGS sequence"/>
</dbReference>